<dbReference type="Gene3D" id="3.30.565.10">
    <property type="entry name" value="Histidine kinase-like ATPase, C-terminal domain"/>
    <property type="match status" value="1"/>
</dbReference>
<evidence type="ECO:0000313" key="4">
    <source>
        <dbReference type="EMBL" id="TFF38246.1"/>
    </source>
</evidence>
<organism evidence="4 5">
    <name type="scientific">Mucilaginibacter psychrotolerans</name>
    <dbReference type="NCBI Taxonomy" id="1524096"/>
    <lineage>
        <taxon>Bacteria</taxon>
        <taxon>Pseudomonadati</taxon>
        <taxon>Bacteroidota</taxon>
        <taxon>Sphingobacteriia</taxon>
        <taxon>Sphingobacteriales</taxon>
        <taxon>Sphingobacteriaceae</taxon>
        <taxon>Mucilaginibacter</taxon>
    </lineage>
</organism>
<evidence type="ECO:0000256" key="2">
    <source>
        <dbReference type="SAM" id="SignalP"/>
    </source>
</evidence>
<feature type="transmembrane region" description="Helical" evidence="1">
    <location>
        <begin position="349"/>
        <end position="368"/>
    </location>
</feature>
<dbReference type="EMBL" id="SOZE01000007">
    <property type="protein sequence ID" value="TFF38246.1"/>
    <property type="molecule type" value="Genomic_DNA"/>
</dbReference>
<dbReference type="InterPro" id="IPR010559">
    <property type="entry name" value="Sig_transdc_His_kin_internal"/>
</dbReference>
<name>A0A4Y8SIK4_9SPHI</name>
<keyword evidence="1" id="KW-1133">Transmembrane helix</keyword>
<feature type="signal peptide" evidence="2">
    <location>
        <begin position="1"/>
        <end position="21"/>
    </location>
</feature>
<reference evidence="4 5" key="1">
    <citation type="journal article" date="2017" name="Int. J. Syst. Evol. Microbiol.">
        <title>Mucilaginibacterpsychrotolerans sp. nov., isolated from peatlands.</title>
        <authorList>
            <person name="Deng Y."/>
            <person name="Shen L."/>
            <person name="Xu B."/>
            <person name="Liu Y."/>
            <person name="Gu Z."/>
            <person name="Liu H."/>
            <person name="Zhou Y."/>
        </authorList>
    </citation>
    <scope>NUCLEOTIDE SEQUENCE [LARGE SCALE GENOMIC DNA]</scope>
    <source>
        <strain evidence="4 5">NH7-4</strain>
    </source>
</reference>
<evidence type="ECO:0000313" key="5">
    <source>
        <dbReference type="Proteomes" id="UP000297540"/>
    </source>
</evidence>
<feature type="domain" description="Signal transduction histidine kinase internal region" evidence="3">
    <location>
        <begin position="388"/>
        <end position="464"/>
    </location>
</feature>
<gene>
    <name evidence="4" type="ORF">E2R66_09435</name>
</gene>
<dbReference type="SUPFAM" id="SSF55874">
    <property type="entry name" value="ATPase domain of HSP90 chaperone/DNA topoisomerase II/histidine kinase"/>
    <property type="match status" value="1"/>
</dbReference>
<dbReference type="Pfam" id="PF06580">
    <property type="entry name" value="His_kinase"/>
    <property type="match status" value="1"/>
</dbReference>
<keyword evidence="5" id="KW-1185">Reference proteome</keyword>
<dbReference type="OrthoDB" id="9809670at2"/>
<proteinExistence type="predicted"/>
<dbReference type="Proteomes" id="UP000297540">
    <property type="component" value="Unassembled WGS sequence"/>
</dbReference>
<accession>A0A4Y8SIK4</accession>
<dbReference type="InterPro" id="IPR050640">
    <property type="entry name" value="Bact_2-comp_sensor_kinase"/>
</dbReference>
<comment type="caution">
    <text evidence="4">The sequence shown here is derived from an EMBL/GenBank/DDBJ whole genome shotgun (WGS) entry which is preliminary data.</text>
</comment>
<dbReference type="RefSeq" id="WP_133229956.1">
    <property type="nucleotide sequence ID" value="NZ_SOZE01000007.1"/>
</dbReference>
<dbReference type="GO" id="GO:0016020">
    <property type="term" value="C:membrane"/>
    <property type="evidence" value="ECO:0007669"/>
    <property type="project" value="InterPro"/>
</dbReference>
<evidence type="ECO:0000256" key="1">
    <source>
        <dbReference type="SAM" id="Phobius"/>
    </source>
</evidence>
<dbReference type="PANTHER" id="PTHR34220">
    <property type="entry name" value="SENSOR HISTIDINE KINASE YPDA"/>
    <property type="match status" value="1"/>
</dbReference>
<sequence>MKRTVFTLLFILTIGWGLAPAAVAQKMPPGSFGNQIVFDLAISDSLRSMGYISSSFGINDTGLDAVAYRPTTTKDQTMKTPLMLGVKLNPALMNYTMSPVRAFSKNYTAYHISDNSNGVLLALGITKDNVGNYRYRVVLNDSAEVVHWSKIPRLEQKYGAGKPYGFIGSFNYPDKQALVEVVNINDYRLRDGVIFDWRKNLKPVITNIRFQPHLPAGQARTQYGIEQMKIQAPHEIKYDPTTGTPTAISFYTDSVNVVSMLVKDHEAVAYSVILYKTENGKQQFFTGAEGNPLGTEFKFNFTNYPVGDYEIIIRPQGAGGFNLQDQQLHIKLKILPNAVLEKKASLKQLLPYVVGAVVFFGLLFGGYYRRNQVKLLKAAQAKQVTGLKLQSIRAQLNPHFMFNALTSIQNLINKNDIAGANHYLAKFAGLTRQVLATGGEELLSLKEELKLIDDYLQMEQLRFGFKYHITAGDDLNQSNIEVPAMLLQPFVENAVKHGVAILKESGVISLSVTRNQRDLVFTIKDNGSWIGTTNADENSGYGLKLSQERIVLLGQLFKEQPVTLDIQKNAPGTVVSIRLTNWI</sequence>
<dbReference type="InterPro" id="IPR036890">
    <property type="entry name" value="HATPase_C_sf"/>
</dbReference>
<dbReference type="PANTHER" id="PTHR34220:SF7">
    <property type="entry name" value="SENSOR HISTIDINE KINASE YPDA"/>
    <property type="match status" value="1"/>
</dbReference>
<keyword evidence="1" id="KW-0812">Transmembrane</keyword>
<keyword evidence="2" id="KW-0732">Signal</keyword>
<dbReference type="GO" id="GO:0000155">
    <property type="term" value="F:phosphorelay sensor kinase activity"/>
    <property type="evidence" value="ECO:0007669"/>
    <property type="project" value="InterPro"/>
</dbReference>
<keyword evidence="1" id="KW-0472">Membrane</keyword>
<evidence type="ECO:0000259" key="3">
    <source>
        <dbReference type="Pfam" id="PF06580"/>
    </source>
</evidence>
<dbReference type="AlphaFoldDB" id="A0A4Y8SIK4"/>
<feature type="chain" id="PRO_5021342519" description="Signal transduction histidine kinase internal region domain-containing protein" evidence="2">
    <location>
        <begin position="22"/>
        <end position="583"/>
    </location>
</feature>
<protein>
    <recommendedName>
        <fullName evidence="3">Signal transduction histidine kinase internal region domain-containing protein</fullName>
    </recommendedName>
</protein>